<dbReference type="NCBIfam" id="TIGR01421">
    <property type="entry name" value="gluta_reduc_1"/>
    <property type="match status" value="1"/>
</dbReference>
<keyword evidence="11 16" id="KW-0676">Redox-active center</keyword>
<protein>
    <recommendedName>
        <fullName evidence="4 17">Glutathione reductase</fullName>
        <ecNumber evidence="3 17">1.8.1.7</ecNumber>
    </recommendedName>
</protein>
<dbReference type="GO" id="GO:0004362">
    <property type="term" value="F:glutathione-disulfide reductase (NADPH) activity"/>
    <property type="evidence" value="ECO:0007669"/>
    <property type="project" value="UniProtKB-EC"/>
</dbReference>
<dbReference type="GO" id="GO:0005829">
    <property type="term" value="C:cytosol"/>
    <property type="evidence" value="ECO:0007669"/>
    <property type="project" value="TreeGrafter"/>
</dbReference>
<evidence type="ECO:0000256" key="14">
    <source>
        <dbReference type="PIRSR" id="PIRSR000350-3"/>
    </source>
</evidence>
<keyword evidence="10" id="KW-1015">Disulfide bond</keyword>
<feature type="domain" description="FAD/NAD(P)-binding" evidence="19">
    <location>
        <begin position="85"/>
        <end position="411"/>
    </location>
</feature>
<dbReference type="GO" id="GO:0005739">
    <property type="term" value="C:mitochondrion"/>
    <property type="evidence" value="ECO:0007669"/>
    <property type="project" value="TreeGrafter"/>
</dbReference>
<feature type="binding site" evidence="14">
    <location>
        <position position="396"/>
    </location>
    <ligand>
        <name>FAD</name>
        <dbReference type="ChEBI" id="CHEBI:57692"/>
    </ligand>
</feature>
<dbReference type="Gene3D" id="3.50.50.60">
    <property type="entry name" value="FAD/NAD(P)-binding domain"/>
    <property type="match status" value="2"/>
</dbReference>
<feature type="disulfide bond" description="Redox-active" evidence="15">
    <location>
        <begin position="123"/>
        <end position="128"/>
    </location>
</feature>
<dbReference type="SUPFAM" id="SSF55424">
    <property type="entry name" value="FAD/NAD-linked reductases, dimerisation (C-terminal) domain"/>
    <property type="match status" value="1"/>
</dbReference>
<evidence type="ECO:0000256" key="10">
    <source>
        <dbReference type="ARBA" id="ARBA00023157"/>
    </source>
</evidence>
<comment type="subcellular location">
    <subcellularLocation>
        <location evidence="1 17">Cytoplasm</location>
    </subcellularLocation>
</comment>
<gene>
    <name evidence="20" type="ORF">NUU61_006176</name>
</gene>
<dbReference type="PIRSF" id="PIRSF000350">
    <property type="entry name" value="Mercury_reductase_MerA"/>
    <property type="match status" value="1"/>
</dbReference>
<dbReference type="InterPro" id="IPR006322">
    <property type="entry name" value="Glutathione_Rdtase_euk/bac"/>
</dbReference>
<dbReference type="InterPro" id="IPR016156">
    <property type="entry name" value="FAD/NAD-linked_Rdtase_dimer_sf"/>
</dbReference>
<dbReference type="PRINTS" id="PR00368">
    <property type="entry name" value="FADPNR"/>
</dbReference>
<evidence type="ECO:0000256" key="1">
    <source>
        <dbReference type="ARBA" id="ARBA00004496"/>
    </source>
</evidence>
<evidence type="ECO:0000256" key="6">
    <source>
        <dbReference type="ARBA" id="ARBA00022630"/>
    </source>
</evidence>
<keyword evidence="5 17" id="KW-0963">Cytoplasm</keyword>
<dbReference type="NCBIfam" id="NF004776">
    <property type="entry name" value="PRK06116.1"/>
    <property type="match status" value="1"/>
</dbReference>
<dbReference type="EMBL" id="JAPMSZ010000009">
    <property type="protein sequence ID" value="KAJ5091306.1"/>
    <property type="molecule type" value="Genomic_DNA"/>
</dbReference>
<comment type="cofactor">
    <cofactor evidence="14">
        <name>FAD</name>
        <dbReference type="ChEBI" id="CHEBI:57692"/>
    </cofactor>
    <text evidence="14">Binds 1 FAD per subunit.</text>
</comment>
<evidence type="ECO:0000256" key="17">
    <source>
        <dbReference type="RuleBase" id="RU365016"/>
    </source>
</evidence>
<dbReference type="RefSeq" id="XP_056509504.1">
    <property type="nucleotide sequence ID" value="XM_056656704.1"/>
</dbReference>
<evidence type="ECO:0000256" key="9">
    <source>
        <dbReference type="ARBA" id="ARBA00023002"/>
    </source>
</evidence>
<evidence type="ECO:0000259" key="19">
    <source>
        <dbReference type="Pfam" id="PF07992"/>
    </source>
</evidence>
<keyword evidence="6 16" id="KW-0285">Flavoprotein</keyword>
<dbReference type="PANTHER" id="PTHR42737:SF1">
    <property type="entry name" value="GLUTATHIONE REDUCTASE"/>
    <property type="match status" value="1"/>
</dbReference>
<evidence type="ECO:0000259" key="18">
    <source>
        <dbReference type="Pfam" id="PF02852"/>
    </source>
</evidence>
<comment type="similarity">
    <text evidence="2 16">Belongs to the class-I pyridine nucleotide-disulfide oxidoreductase family.</text>
</comment>
<accession>A0A9W9K3H8</accession>
<dbReference type="InterPro" id="IPR001100">
    <property type="entry name" value="Pyr_nuc-diS_OxRdtase"/>
</dbReference>
<keyword evidence="8 17" id="KW-0521">NADP</keyword>
<dbReference type="GO" id="GO:0006749">
    <property type="term" value="P:glutathione metabolic process"/>
    <property type="evidence" value="ECO:0007669"/>
    <property type="project" value="InterPro"/>
</dbReference>
<dbReference type="FunFam" id="3.30.390.30:FF:000003">
    <property type="entry name" value="Glutathione reductase"/>
    <property type="match status" value="1"/>
</dbReference>
<dbReference type="EC" id="1.8.1.7" evidence="3 17"/>
<feature type="binding site" evidence="14">
    <location>
        <position position="355"/>
    </location>
    <ligand>
        <name>NAD(+)</name>
        <dbReference type="ChEBI" id="CHEBI:57540"/>
    </ligand>
</feature>
<comment type="catalytic activity">
    <reaction evidence="17">
        <text>2 glutathione + NADP(+) = glutathione disulfide + NADPH + H(+)</text>
        <dbReference type="Rhea" id="RHEA:11740"/>
        <dbReference type="ChEBI" id="CHEBI:15378"/>
        <dbReference type="ChEBI" id="CHEBI:57783"/>
        <dbReference type="ChEBI" id="CHEBI:57925"/>
        <dbReference type="ChEBI" id="CHEBI:58297"/>
        <dbReference type="ChEBI" id="CHEBI:58349"/>
        <dbReference type="EC" id="1.8.1.7"/>
    </reaction>
</comment>
<sequence>MLSLPLQSSRFSVRGSAYLTRFPVGKSIHTKAIVNRNLATFNSPRPTTANPIVPGSRLSSLSRHFSSSPAPQTNSTMAPVETKQYDYIVLGGGSGGSGSARRAAGWYGAKTLIVESGRSGGTCVNVGCVPKKMTWNFATINEMMHVGKHYGYDIPDNIAIDYNSFKKTRDAVIKRLNGAYERNWGREGIDLVHGRAGFVDPKTIEVTLGDGSGTAQYTAPHILIATGGRPNLPKVPGAEHGITSDGFFEMEELPPKVAVVGAGYIAVELAGVLNAVNVETHMFIRGDTFLRKFDPMVQKTMTDRYEAAGVKLHRHHPGFKEIQLIRDGKGKDRLLKLIGHDGSELEVNELLWAVGRAPEVEDLHLEHPGVKLNHAGHIVVDEYQNTSAKGVYALGDVTGQAELTPVAIAAGRQLGSRIFGPPELKSAKLSYENIPTVVFSHPEVGSIGLTEPEARQQYGDDKVKIYHTRFTAMFYDVMPPEEKAKNPTEMKLICAGPQEKVVGLHILGLGVGEMLQGFGVAVKMGATKQDFDSCVAIHPTSAEELVTLR</sequence>
<reference evidence="20" key="1">
    <citation type="submission" date="2022-11" db="EMBL/GenBank/DDBJ databases">
        <authorList>
            <person name="Petersen C."/>
        </authorList>
    </citation>
    <scope>NUCLEOTIDE SEQUENCE</scope>
    <source>
        <strain evidence="20">IBT 34128</strain>
    </source>
</reference>
<feature type="active site" description="Proton acceptor" evidence="13">
    <location>
        <position position="538"/>
    </location>
</feature>
<dbReference type="OrthoDB" id="5956163at2759"/>
<keyword evidence="14" id="KW-0547">Nucleotide-binding</keyword>
<evidence type="ECO:0000256" key="13">
    <source>
        <dbReference type="PIRSR" id="PIRSR000350-2"/>
    </source>
</evidence>
<evidence type="ECO:0000256" key="4">
    <source>
        <dbReference type="ARBA" id="ARBA00017111"/>
    </source>
</evidence>
<evidence type="ECO:0000256" key="11">
    <source>
        <dbReference type="ARBA" id="ARBA00023284"/>
    </source>
</evidence>
<dbReference type="GO" id="GO:0045454">
    <property type="term" value="P:cell redox homeostasis"/>
    <property type="evidence" value="ECO:0007669"/>
    <property type="project" value="InterPro"/>
</dbReference>
<name>A0A9W9K3H8_9EURO</name>
<dbReference type="InterPro" id="IPR004099">
    <property type="entry name" value="Pyr_nucl-diS_OxRdtase_dimer"/>
</dbReference>
<feature type="binding site" evidence="14">
    <location>
        <begin position="261"/>
        <end position="268"/>
    </location>
    <ligand>
        <name>NAD(+)</name>
        <dbReference type="ChEBI" id="CHEBI:57540"/>
    </ligand>
</feature>
<evidence type="ECO:0000256" key="2">
    <source>
        <dbReference type="ARBA" id="ARBA00007532"/>
    </source>
</evidence>
<evidence type="ECO:0000313" key="20">
    <source>
        <dbReference type="EMBL" id="KAJ5091306.1"/>
    </source>
</evidence>
<evidence type="ECO:0000256" key="3">
    <source>
        <dbReference type="ARBA" id="ARBA00012607"/>
    </source>
</evidence>
<dbReference type="AlphaFoldDB" id="A0A9W9K3H8"/>
<evidence type="ECO:0000256" key="16">
    <source>
        <dbReference type="RuleBase" id="RU003691"/>
    </source>
</evidence>
<dbReference type="InterPro" id="IPR012999">
    <property type="entry name" value="Pyr_OxRdtase_I_AS"/>
</dbReference>
<organism evidence="20 21">
    <name type="scientific">Penicillium alfredii</name>
    <dbReference type="NCBI Taxonomy" id="1506179"/>
    <lineage>
        <taxon>Eukaryota</taxon>
        <taxon>Fungi</taxon>
        <taxon>Dikarya</taxon>
        <taxon>Ascomycota</taxon>
        <taxon>Pezizomycotina</taxon>
        <taxon>Eurotiomycetes</taxon>
        <taxon>Eurotiomycetidae</taxon>
        <taxon>Eurotiales</taxon>
        <taxon>Aspergillaceae</taxon>
        <taxon>Penicillium</taxon>
    </lineage>
</organism>
<keyword evidence="21" id="KW-1185">Reference proteome</keyword>
<evidence type="ECO:0000256" key="5">
    <source>
        <dbReference type="ARBA" id="ARBA00022490"/>
    </source>
</evidence>
<dbReference type="SUPFAM" id="SSF51905">
    <property type="entry name" value="FAD/NAD(P)-binding domain"/>
    <property type="match status" value="1"/>
</dbReference>
<reference evidence="20" key="2">
    <citation type="journal article" date="2023" name="IMA Fungus">
        <title>Comparative genomic study of the Penicillium genus elucidates a diverse pangenome and 15 lateral gene transfer events.</title>
        <authorList>
            <person name="Petersen C."/>
            <person name="Sorensen T."/>
            <person name="Nielsen M.R."/>
            <person name="Sondergaard T.E."/>
            <person name="Sorensen J.L."/>
            <person name="Fitzpatrick D.A."/>
            <person name="Frisvad J.C."/>
            <person name="Nielsen K.L."/>
        </authorList>
    </citation>
    <scope>NUCLEOTIDE SEQUENCE</scope>
    <source>
        <strain evidence="20">IBT 34128</strain>
    </source>
</reference>
<dbReference type="Pfam" id="PF02852">
    <property type="entry name" value="Pyr_redox_dim"/>
    <property type="match status" value="1"/>
</dbReference>
<evidence type="ECO:0000256" key="12">
    <source>
        <dbReference type="ARBA" id="ARBA00056905"/>
    </source>
</evidence>
<dbReference type="GO" id="GO:0034599">
    <property type="term" value="P:cellular response to oxidative stress"/>
    <property type="evidence" value="ECO:0007669"/>
    <property type="project" value="TreeGrafter"/>
</dbReference>
<feature type="binding site" evidence="14">
    <location>
        <position position="132"/>
    </location>
    <ligand>
        <name>FAD</name>
        <dbReference type="ChEBI" id="CHEBI:57692"/>
    </ligand>
</feature>
<comment type="caution">
    <text evidence="20">The sequence shown here is derived from an EMBL/GenBank/DDBJ whole genome shotgun (WGS) entry which is preliminary data.</text>
</comment>
<dbReference type="Pfam" id="PF07992">
    <property type="entry name" value="Pyr_redox_2"/>
    <property type="match status" value="1"/>
</dbReference>
<dbReference type="Gene3D" id="3.30.390.30">
    <property type="match status" value="1"/>
</dbReference>
<evidence type="ECO:0000256" key="8">
    <source>
        <dbReference type="ARBA" id="ARBA00022857"/>
    </source>
</evidence>
<evidence type="ECO:0000256" key="7">
    <source>
        <dbReference type="ARBA" id="ARBA00022827"/>
    </source>
</evidence>
<dbReference type="FunFam" id="3.50.50.60:FF:000141">
    <property type="entry name" value="Glutathione reductase"/>
    <property type="match status" value="1"/>
</dbReference>
<dbReference type="PROSITE" id="PS00076">
    <property type="entry name" value="PYRIDINE_REDOX_1"/>
    <property type="match status" value="1"/>
</dbReference>
<proteinExistence type="inferred from homology"/>
<dbReference type="InterPro" id="IPR046952">
    <property type="entry name" value="GSHR/TRXR-like"/>
</dbReference>
<keyword evidence="14" id="KW-0520">NAD</keyword>
<dbReference type="Proteomes" id="UP001141434">
    <property type="component" value="Unassembled WGS sequence"/>
</dbReference>
<evidence type="ECO:0000256" key="15">
    <source>
        <dbReference type="PIRSR" id="PIRSR000350-4"/>
    </source>
</evidence>
<dbReference type="PRINTS" id="PR00411">
    <property type="entry name" value="PNDRDTASEI"/>
</dbReference>
<keyword evidence="7 14" id="KW-0274">FAD</keyword>
<evidence type="ECO:0000313" key="21">
    <source>
        <dbReference type="Proteomes" id="UP001141434"/>
    </source>
</evidence>
<comment type="function">
    <text evidence="12 17">Catalyzes the reduction of glutathione disulfide (GSSG) to reduced glutathione (GSH). Constitutes the major mechanism to maintain a high GSH:GSSG ratio in the cytosol.</text>
</comment>
<dbReference type="InterPro" id="IPR036188">
    <property type="entry name" value="FAD/NAD-bd_sf"/>
</dbReference>
<dbReference type="InterPro" id="IPR023753">
    <property type="entry name" value="FAD/NAD-binding_dom"/>
</dbReference>
<dbReference type="GeneID" id="81395873"/>
<keyword evidence="9 16" id="KW-0560">Oxidoreductase</keyword>
<dbReference type="PANTHER" id="PTHR42737">
    <property type="entry name" value="GLUTATHIONE REDUCTASE"/>
    <property type="match status" value="1"/>
</dbReference>
<dbReference type="GO" id="GO:0050661">
    <property type="term" value="F:NADP binding"/>
    <property type="evidence" value="ECO:0007669"/>
    <property type="project" value="InterPro"/>
</dbReference>
<feature type="domain" description="Pyridine nucleotide-disulphide oxidoreductase dimerisation" evidence="18">
    <location>
        <begin position="434"/>
        <end position="548"/>
    </location>
</feature>
<dbReference type="GO" id="GO:0050660">
    <property type="term" value="F:flavin adenine dinucleotide binding"/>
    <property type="evidence" value="ECO:0007669"/>
    <property type="project" value="InterPro"/>
</dbReference>